<dbReference type="AlphaFoldDB" id="A0A150WTW6"/>
<dbReference type="GO" id="GO:0008270">
    <property type="term" value="F:zinc ion binding"/>
    <property type="evidence" value="ECO:0007669"/>
    <property type="project" value="InterPro"/>
</dbReference>
<dbReference type="InterPro" id="IPR053138">
    <property type="entry name" value="N-alpha-Ac-DABA_deacetylase"/>
</dbReference>
<dbReference type="GO" id="GO:0004181">
    <property type="term" value="F:metallocarboxypeptidase activity"/>
    <property type="evidence" value="ECO:0007669"/>
    <property type="project" value="InterPro"/>
</dbReference>
<comment type="caution">
    <text evidence="4">The sequence shown here is derived from an EMBL/GenBank/DDBJ whole genome shotgun (WGS) entry which is preliminary data.</text>
</comment>
<dbReference type="InterPro" id="IPR000834">
    <property type="entry name" value="Peptidase_M14"/>
</dbReference>
<gene>
    <name evidence="4" type="ORF">AZI85_16590</name>
</gene>
<evidence type="ECO:0000313" key="4">
    <source>
        <dbReference type="EMBL" id="KYG69851.1"/>
    </source>
</evidence>
<sequence>MKTSIFTYTSKGMPVLSYEFHNGGPEVLILGGVHGDEIEGVIAAQELMKHFMKSNPYQLNVTIVPQFNLEGVIFKTRGNGNGVDLNRNLPTKDWSPEVKTPRYHPGPFAGSENENKGLMAYCEAKKPVFILSLHSWHPVLNVNGDCRKVAEVLAKHTGYKIDDDIGYPTPGCLGTYTGLERNLPTLTYEIERGLSAEKIIEIHVPAILESLKVLEQ</sequence>
<comment type="similarity">
    <text evidence="1">Belongs to the peptidase M14 family.</text>
</comment>
<evidence type="ECO:0000313" key="5">
    <source>
        <dbReference type="Proteomes" id="UP000075391"/>
    </source>
</evidence>
<dbReference type="PANTHER" id="PTHR37326:SF1">
    <property type="entry name" value="BLL3975 PROTEIN"/>
    <property type="match status" value="1"/>
</dbReference>
<dbReference type="RefSeq" id="WP_063243203.1">
    <property type="nucleotide sequence ID" value="NZ_LUKF01000006.1"/>
</dbReference>
<dbReference type="SUPFAM" id="SSF53187">
    <property type="entry name" value="Zn-dependent exopeptidases"/>
    <property type="match status" value="1"/>
</dbReference>
<feature type="domain" description="Peptidase M14" evidence="3">
    <location>
        <begin position="1"/>
        <end position="216"/>
    </location>
</feature>
<accession>A0A150WTW6</accession>
<organism evidence="4 5">
    <name type="scientific">Bdellovibrio bacteriovorus</name>
    <dbReference type="NCBI Taxonomy" id="959"/>
    <lineage>
        <taxon>Bacteria</taxon>
        <taxon>Pseudomonadati</taxon>
        <taxon>Bdellovibrionota</taxon>
        <taxon>Bdellovibrionia</taxon>
        <taxon>Bdellovibrionales</taxon>
        <taxon>Pseudobdellovibrionaceae</taxon>
        <taxon>Bdellovibrio</taxon>
    </lineage>
</organism>
<feature type="region of interest" description="Disordered" evidence="2">
    <location>
        <begin position="85"/>
        <end position="109"/>
    </location>
</feature>
<dbReference type="Proteomes" id="UP000075391">
    <property type="component" value="Unassembled WGS sequence"/>
</dbReference>
<evidence type="ECO:0000259" key="3">
    <source>
        <dbReference type="PROSITE" id="PS52035"/>
    </source>
</evidence>
<keyword evidence="4" id="KW-0378">Hydrolase</keyword>
<reference evidence="4 5" key="1">
    <citation type="submission" date="2016-03" db="EMBL/GenBank/DDBJ databases">
        <authorList>
            <person name="Ploux O."/>
        </authorList>
    </citation>
    <scope>NUCLEOTIDE SEQUENCE [LARGE SCALE GENOMIC DNA]</scope>
    <source>
        <strain evidence="4 5">BER2</strain>
    </source>
</reference>
<evidence type="ECO:0000256" key="1">
    <source>
        <dbReference type="PROSITE-ProRule" id="PRU01379"/>
    </source>
</evidence>
<comment type="caution">
    <text evidence="1">Lacks conserved residue(s) required for the propagation of feature annotation.</text>
</comment>
<name>A0A150WTW6_BDEBC</name>
<evidence type="ECO:0000256" key="2">
    <source>
        <dbReference type="SAM" id="MobiDB-lite"/>
    </source>
</evidence>
<dbReference type="Pfam" id="PF00246">
    <property type="entry name" value="Peptidase_M14"/>
    <property type="match status" value="1"/>
</dbReference>
<protein>
    <submittedName>
        <fullName evidence="4">Carboxypeptidase</fullName>
    </submittedName>
</protein>
<dbReference type="PROSITE" id="PS52035">
    <property type="entry name" value="PEPTIDASE_M14"/>
    <property type="match status" value="1"/>
</dbReference>
<dbReference type="GO" id="GO:0006508">
    <property type="term" value="P:proteolysis"/>
    <property type="evidence" value="ECO:0007669"/>
    <property type="project" value="InterPro"/>
</dbReference>
<keyword evidence="4" id="KW-0645">Protease</keyword>
<dbReference type="PANTHER" id="PTHR37326">
    <property type="entry name" value="BLL3975 PROTEIN"/>
    <property type="match status" value="1"/>
</dbReference>
<dbReference type="GO" id="GO:0016788">
    <property type="term" value="F:hydrolase activity, acting on ester bonds"/>
    <property type="evidence" value="ECO:0007669"/>
    <property type="project" value="InterPro"/>
</dbReference>
<keyword evidence="4" id="KW-0121">Carboxypeptidase</keyword>
<dbReference type="OrthoDB" id="5291050at2"/>
<proteinExistence type="inferred from homology"/>
<dbReference type="EMBL" id="LUKF01000006">
    <property type="protein sequence ID" value="KYG69851.1"/>
    <property type="molecule type" value="Genomic_DNA"/>
</dbReference>
<dbReference type="Gene3D" id="3.40.630.10">
    <property type="entry name" value="Zn peptidases"/>
    <property type="match status" value="1"/>
</dbReference>